<comment type="PTM">
    <text evidence="8">The 4-hydroxycinnamic acid (p-coumaric acid) chromophore is covalently bound via a thioester linkage.</text>
</comment>
<evidence type="ECO:0000256" key="5">
    <source>
        <dbReference type="ARBA" id="ARBA00022991"/>
    </source>
</evidence>
<dbReference type="Proteomes" id="UP000253647">
    <property type="component" value="Unassembled WGS sequence"/>
</dbReference>
<comment type="caution">
    <text evidence="10">The sequence shown here is derived from an EMBL/GenBank/DDBJ whole genome shotgun (WGS) entry which is preliminary data.</text>
</comment>
<comment type="similarity">
    <text evidence="1">Belongs to the photoactive yellow protein family.</text>
</comment>
<evidence type="ECO:0000313" key="10">
    <source>
        <dbReference type="EMBL" id="RCW75404.1"/>
    </source>
</evidence>
<gene>
    <name evidence="10" type="ORF">DET61_101399</name>
</gene>
<keyword evidence="4" id="KW-0716">Sensory transduction</keyword>
<feature type="modified residue" description="S-(4-hydroxycinnamyl)cysteine" evidence="8">
    <location>
        <position position="71"/>
    </location>
</feature>
<dbReference type="InterPro" id="IPR013767">
    <property type="entry name" value="PAS_fold"/>
</dbReference>
<evidence type="ECO:0000256" key="2">
    <source>
        <dbReference type="ARBA" id="ARBA00019243"/>
    </source>
</evidence>
<dbReference type="InterPro" id="IPR000014">
    <property type="entry name" value="PAS"/>
</dbReference>
<reference evidence="10 11" key="1">
    <citation type="submission" date="2018-07" db="EMBL/GenBank/DDBJ databases">
        <title>Freshwater and sediment microbial communities from various areas in North America, analyzing microbe dynamics in response to fracking.</title>
        <authorList>
            <person name="Lamendella R."/>
        </authorList>
    </citation>
    <scope>NUCLEOTIDE SEQUENCE [LARGE SCALE GENOMIC DNA]</scope>
    <source>
        <strain evidence="10 11">105B</strain>
    </source>
</reference>
<dbReference type="GO" id="GO:0006355">
    <property type="term" value="P:regulation of DNA-templated transcription"/>
    <property type="evidence" value="ECO:0007669"/>
    <property type="project" value="InterPro"/>
</dbReference>
<keyword evidence="5 8" id="KW-0157">Chromophore</keyword>
<dbReference type="EMBL" id="QPJI01000001">
    <property type="protein sequence ID" value="RCW75404.1"/>
    <property type="molecule type" value="Genomic_DNA"/>
</dbReference>
<keyword evidence="3" id="KW-0600">Photoreceptor protein</keyword>
<evidence type="ECO:0000256" key="8">
    <source>
        <dbReference type="PIRSR" id="PIRSR000087-50"/>
    </source>
</evidence>
<dbReference type="Pfam" id="PF00989">
    <property type="entry name" value="PAS"/>
    <property type="match status" value="1"/>
</dbReference>
<dbReference type="PIRSF" id="PIRSF000087">
    <property type="entry name" value="PYP"/>
    <property type="match status" value="1"/>
</dbReference>
<dbReference type="CDD" id="cd00130">
    <property type="entry name" value="PAS"/>
    <property type="match status" value="1"/>
</dbReference>
<dbReference type="InterPro" id="IPR012130">
    <property type="entry name" value="PYP"/>
</dbReference>
<evidence type="ECO:0000256" key="4">
    <source>
        <dbReference type="ARBA" id="ARBA00022606"/>
    </source>
</evidence>
<dbReference type="SUPFAM" id="SSF55785">
    <property type="entry name" value="PYP-like sensor domain (PAS domain)"/>
    <property type="match status" value="1"/>
</dbReference>
<sequence length="143" mass="16569">MKVKRVKFEVEDLENAMSSLSDSEIDNLMYGAIELDAEGTILRYNIAESELTGRKPEDVIGRNFFKDVAPCTNSDEFSGRFFKGVETGEFNAVFEYVFDYQMEPTKVRIIMIKSVSQDTYWLLIKRKLLDETRKCPTIKPCRK</sequence>
<dbReference type="AlphaFoldDB" id="A0A368YB30"/>
<evidence type="ECO:0000313" key="11">
    <source>
        <dbReference type="Proteomes" id="UP000253647"/>
    </source>
</evidence>
<proteinExistence type="inferred from homology"/>
<organism evidence="10 11">
    <name type="scientific">Marinobacter nauticus</name>
    <name type="common">Marinobacter hydrocarbonoclasticus</name>
    <name type="synonym">Marinobacter aquaeolei</name>
    <dbReference type="NCBI Taxonomy" id="2743"/>
    <lineage>
        <taxon>Bacteria</taxon>
        <taxon>Pseudomonadati</taxon>
        <taxon>Pseudomonadota</taxon>
        <taxon>Gammaproteobacteria</taxon>
        <taxon>Pseudomonadales</taxon>
        <taxon>Marinobacteraceae</taxon>
        <taxon>Marinobacter</taxon>
    </lineage>
</organism>
<name>A0A368YB30_MARNT</name>
<dbReference type="GO" id="GO:0009881">
    <property type="term" value="F:photoreceptor activity"/>
    <property type="evidence" value="ECO:0007669"/>
    <property type="project" value="UniProtKB-UniRule"/>
</dbReference>
<protein>
    <recommendedName>
        <fullName evidence="2 7">Photoactive yellow protein</fullName>
    </recommendedName>
</protein>
<keyword evidence="6" id="KW-0675">Receptor</keyword>
<evidence type="ECO:0000256" key="3">
    <source>
        <dbReference type="ARBA" id="ARBA00022543"/>
    </source>
</evidence>
<accession>A0A368YB30</accession>
<evidence type="ECO:0000256" key="1">
    <source>
        <dbReference type="ARBA" id="ARBA00009132"/>
    </source>
</evidence>
<evidence type="ECO:0000259" key="9">
    <source>
        <dbReference type="PROSITE" id="PS50112"/>
    </source>
</evidence>
<evidence type="ECO:0000256" key="7">
    <source>
        <dbReference type="NCBIfam" id="TIGR02373"/>
    </source>
</evidence>
<dbReference type="RefSeq" id="WP_114433654.1">
    <property type="nucleotide sequence ID" value="NZ_QPJI01000001.1"/>
</dbReference>
<dbReference type="Gene3D" id="3.30.450.20">
    <property type="entry name" value="PAS domain"/>
    <property type="match status" value="1"/>
</dbReference>
<evidence type="ECO:0000256" key="6">
    <source>
        <dbReference type="ARBA" id="ARBA00023170"/>
    </source>
</evidence>
<dbReference type="GO" id="GO:0007602">
    <property type="term" value="P:phototransduction"/>
    <property type="evidence" value="ECO:0007669"/>
    <property type="project" value="UniProtKB-UniRule"/>
</dbReference>
<feature type="domain" description="PAS" evidence="9">
    <location>
        <begin position="25"/>
        <end position="68"/>
    </location>
</feature>
<dbReference type="NCBIfam" id="TIGR02373">
    <property type="entry name" value="photo_yellow"/>
    <property type="match status" value="1"/>
</dbReference>
<dbReference type="PROSITE" id="PS50112">
    <property type="entry name" value="PAS"/>
    <property type="match status" value="1"/>
</dbReference>
<dbReference type="InterPro" id="IPR035965">
    <property type="entry name" value="PAS-like_dom_sf"/>
</dbReference>